<dbReference type="CDD" id="cd16650">
    <property type="entry name" value="SP-RING_PIAS-like"/>
    <property type="match status" value="1"/>
</dbReference>
<evidence type="ECO:0000313" key="7">
    <source>
        <dbReference type="EMBL" id="KAK4804818.1"/>
    </source>
</evidence>
<dbReference type="InterPro" id="IPR013083">
    <property type="entry name" value="Znf_RING/FYVE/PHD"/>
</dbReference>
<feature type="region of interest" description="Disordered" evidence="5">
    <location>
        <begin position="695"/>
        <end position="745"/>
    </location>
</feature>
<dbReference type="PANTHER" id="PTHR10782">
    <property type="entry name" value="ZINC FINGER MIZ DOMAIN-CONTAINING PROTEIN"/>
    <property type="match status" value="1"/>
</dbReference>
<gene>
    <name evidence="7" type="ORF">SAY86_004635</name>
</gene>
<evidence type="ECO:0000256" key="2">
    <source>
        <dbReference type="ARBA" id="ARBA00022771"/>
    </source>
</evidence>
<keyword evidence="3" id="KW-0862">Zinc</keyword>
<dbReference type="Pfam" id="PF02891">
    <property type="entry name" value="zf-MIZ"/>
    <property type="match status" value="1"/>
</dbReference>
<dbReference type="AlphaFoldDB" id="A0AAN7N6Z0"/>
<sequence length="939" mass="102802">MVSPAKNPSSSSFAVCRANSFRLAAVINRLSSHLLLDDSAGLQHPDGVEYYNLLLSLARGVDYAVANNDVPDNIERMPVLLKQVCHRKCDAWSQAIVMVVMISVKNACKAGWFQEKEKQELFSLIDNVGSCFYNPRDINSGSSASLCAISTILSRFYPRMKMGEILISLEVKPGYGAYVCDFCIKKDTTRSREEKLRLLVAQTDNMETSACIISPPSVNFLLNGSGVEQRTNDPGPQIPTNVTSMLKYGSNLLQTIGQFNGHYVIAIAFMRVTSAIDTSWLKDHISPIISAPDSDSELIEGPSKISLNCPISRSRIRVPVKGQSCKHPQCFDFGNFVGINSRRPSWRCPHCIQSVCYTDLRVDPNIAKVLKEVGSDITNVMISDDGSWKAIMESDDDFDVANKNISNFSTEAPESQGCAVSPPTVNAFDLTGDDDDMAATICPPTNIQDEDRKPPSNMKNTCDVNQDFVQPEGNLLSCAFEMPTTNPGLDSQDIGGGAFEPTMISNLSSPAIVDSFSPMLYNQRIQGLGTINSVDPMGQSQSLVENCLQLNESQLTNLIRNNQYPNGNREVVPRNVSRNPVAVQRLPVQQQRPNLLQRPSNVMNSMTQNSPSMASPVVLSRAQQELPRSVPTSLPLLHQTTAIQGHAHSPVQYVQLALSRPATPALQQHPVQLHGSLQTSNGLFGFTNDHLHSALNSMPPTLNQSQSTLRYPSTHAQTPAAQTPSTGTSAHSTFQIPSQRQNVPPQIGISRPPGIGVHSLNEEQRRKHTTGVQASPMGERLTDLASEQNWQPAGRMRGSLEGRPFTEDISHLVIQRTKSSQPGGHLSQPKNPAFSSLSTPPHLRSSMSNIRNINAAVLTSKDSPGRGHRWLLLRRSRGRLPAKGGATSRRVLKHGGRYVQYNVYGNLFEVSTKYVPPIRPIGRELAALSGKTPARSIRS</sequence>
<keyword evidence="2 4" id="KW-0863">Zinc-finger</keyword>
<feature type="region of interest" description="Disordered" evidence="5">
    <location>
        <begin position="818"/>
        <end position="840"/>
    </location>
</feature>
<dbReference type="GO" id="GO:0008270">
    <property type="term" value="F:zinc ion binding"/>
    <property type="evidence" value="ECO:0007669"/>
    <property type="project" value="UniProtKB-KW"/>
</dbReference>
<feature type="compositionally biased region" description="Polar residues" evidence="5">
    <location>
        <begin position="695"/>
        <end position="744"/>
    </location>
</feature>
<dbReference type="GO" id="GO:0016925">
    <property type="term" value="P:protein sumoylation"/>
    <property type="evidence" value="ECO:0007669"/>
    <property type="project" value="TreeGrafter"/>
</dbReference>
<dbReference type="EMBL" id="JAXQNO010000001">
    <property type="protein sequence ID" value="KAK4804818.1"/>
    <property type="molecule type" value="Genomic_DNA"/>
</dbReference>
<evidence type="ECO:0000256" key="1">
    <source>
        <dbReference type="ARBA" id="ARBA00022723"/>
    </source>
</evidence>
<accession>A0AAN7N6Z0</accession>
<name>A0AAN7N6Z0_TRANT</name>
<dbReference type="Proteomes" id="UP001346149">
    <property type="component" value="Unassembled WGS sequence"/>
</dbReference>
<reference evidence="7 8" key="1">
    <citation type="journal article" date="2023" name="Hortic Res">
        <title>Pangenome of water caltrop reveals structural variations and asymmetric subgenome divergence after allopolyploidization.</title>
        <authorList>
            <person name="Zhang X."/>
            <person name="Chen Y."/>
            <person name="Wang L."/>
            <person name="Yuan Y."/>
            <person name="Fang M."/>
            <person name="Shi L."/>
            <person name="Lu R."/>
            <person name="Comes H.P."/>
            <person name="Ma Y."/>
            <person name="Chen Y."/>
            <person name="Huang G."/>
            <person name="Zhou Y."/>
            <person name="Zheng Z."/>
            <person name="Qiu Y."/>
        </authorList>
    </citation>
    <scope>NUCLEOTIDE SEQUENCE [LARGE SCALE GENOMIC DNA]</scope>
    <source>
        <strain evidence="7">F231</strain>
    </source>
</reference>
<evidence type="ECO:0000256" key="4">
    <source>
        <dbReference type="PROSITE-ProRule" id="PRU00452"/>
    </source>
</evidence>
<dbReference type="PANTHER" id="PTHR10782:SF4">
    <property type="entry name" value="TONALLI, ISOFORM E"/>
    <property type="match status" value="1"/>
</dbReference>
<dbReference type="Gene3D" id="3.30.40.10">
    <property type="entry name" value="Zinc/RING finger domain, C3HC4 (zinc finger)"/>
    <property type="match status" value="1"/>
</dbReference>
<evidence type="ECO:0000256" key="5">
    <source>
        <dbReference type="SAM" id="MobiDB-lite"/>
    </source>
</evidence>
<dbReference type="PROSITE" id="PS51044">
    <property type="entry name" value="ZF_SP_RING"/>
    <property type="match status" value="1"/>
</dbReference>
<feature type="domain" description="SP-RING-type" evidence="6">
    <location>
        <begin position="294"/>
        <end position="375"/>
    </location>
</feature>
<evidence type="ECO:0000259" key="6">
    <source>
        <dbReference type="PROSITE" id="PS51044"/>
    </source>
</evidence>
<evidence type="ECO:0000256" key="3">
    <source>
        <dbReference type="ARBA" id="ARBA00022833"/>
    </source>
</evidence>
<evidence type="ECO:0000313" key="8">
    <source>
        <dbReference type="Proteomes" id="UP001346149"/>
    </source>
</evidence>
<comment type="caution">
    <text evidence="7">The sequence shown here is derived from an EMBL/GenBank/DDBJ whole genome shotgun (WGS) entry which is preliminary data.</text>
</comment>
<dbReference type="InterPro" id="IPR004181">
    <property type="entry name" value="Znf_MIZ"/>
</dbReference>
<dbReference type="GO" id="GO:0000785">
    <property type="term" value="C:chromatin"/>
    <property type="evidence" value="ECO:0007669"/>
    <property type="project" value="TreeGrafter"/>
</dbReference>
<proteinExistence type="predicted"/>
<keyword evidence="1" id="KW-0479">Metal-binding</keyword>
<keyword evidence="8" id="KW-1185">Reference proteome</keyword>
<protein>
    <recommendedName>
        <fullName evidence="6">SP-RING-type domain-containing protein</fullName>
    </recommendedName>
</protein>
<dbReference type="GO" id="GO:0061665">
    <property type="term" value="F:SUMO ligase activity"/>
    <property type="evidence" value="ECO:0007669"/>
    <property type="project" value="TreeGrafter"/>
</dbReference>
<organism evidence="7 8">
    <name type="scientific">Trapa natans</name>
    <name type="common">Water chestnut</name>
    <dbReference type="NCBI Taxonomy" id="22666"/>
    <lineage>
        <taxon>Eukaryota</taxon>
        <taxon>Viridiplantae</taxon>
        <taxon>Streptophyta</taxon>
        <taxon>Embryophyta</taxon>
        <taxon>Tracheophyta</taxon>
        <taxon>Spermatophyta</taxon>
        <taxon>Magnoliopsida</taxon>
        <taxon>eudicotyledons</taxon>
        <taxon>Gunneridae</taxon>
        <taxon>Pentapetalae</taxon>
        <taxon>rosids</taxon>
        <taxon>malvids</taxon>
        <taxon>Myrtales</taxon>
        <taxon>Lythraceae</taxon>
        <taxon>Trapa</taxon>
    </lineage>
</organism>